<dbReference type="AlphaFoldDB" id="A0A6M8BH82"/>
<gene>
    <name evidence="1" type="ORF">HPC62_17295</name>
</gene>
<evidence type="ECO:0000313" key="2">
    <source>
        <dbReference type="Proteomes" id="UP000505210"/>
    </source>
</evidence>
<protein>
    <submittedName>
        <fullName evidence="1">Uncharacterized protein</fullName>
    </submittedName>
</protein>
<name>A0A6M8BH82_9CYAN</name>
<dbReference type="RefSeq" id="WP_172357649.1">
    <property type="nucleotide sequence ID" value="NZ_CP053661.1"/>
</dbReference>
<dbReference type="KEGG" id="theu:HPC62_17295"/>
<accession>A0A6M8BH82</accession>
<proteinExistence type="predicted"/>
<evidence type="ECO:0000313" key="1">
    <source>
        <dbReference type="EMBL" id="QKD83716.1"/>
    </source>
</evidence>
<keyword evidence="2" id="KW-1185">Reference proteome</keyword>
<sequence>MPQHQTLLSSVKPSVKPSVKQPAAVYLAEFAYLGTTELADELLIQAESAKQARRFAKEYAAHWGIELFAITQATKQQVRLYRLLGRSVLLSAA</sequence>
<dbReference type="EMBL" id="CP053661">
    <property type="protein sequence ID" value="QKD83716.1"/>
    <property type="molecule type" value="Genomic_DNA"/>
</dbReference>
<reference evidence="1 2" key="1">
    <citation type="submission" date="2020-05" db="EMBL/GenBank/DDBJ databases">
        <title>Complete genome sequence of of a novel Thermoleptolyngbya strain isolated from hot springs of Ganzi, Sichuan China.</title>
        <authorList>
            <person name="Tang J."/>
            <person name="Daroch M."/>
            <person name="Li L."/>
            <person name="Waleron K."/>
            <person name="Waleron M."/>
            <person name="Waleron M."/>
        </authorList>
    </citation>
    <scope>NUCLEOTIDE SEQUENCE [LARGE SCALE GENOMIC DNA]</scope>
    <source>
        <strain evidence="1 2">PKUAC-SCTA183</strain>
    </source>
</reference>
<organism evidence="1 2">
    <name type="scientific">Thermoleptolyngbya sichuanensis A183</name>
    <dbReference type="NCBI Taxonomy" id="2737172"/>
    <lineage>
        <taxon>Bacteria</taxon>
        <taxon>Bacillati</taxon>
        <taxon>Cyanobacteriota</taxon>
        <taxon>Cyanophyceae</taxon>
        <taxon>Oculatellales</taxon>
        <taxon>Oculatellaceae</taxon>
        <taxon>Thermoleptolyngbya</taxon>
        <taxon>Thermoleptolyngbya sichuanensis</taxon>
    </lineage>
</organism>
<dbReference type="Proteomes" id="UP000505210">
    <property type="component" value="Chromosome"/>
</dbReference>